<organism evidence="1 2">
    <name type="scientific">Kineococcus halophytocola</name>
    <dbReference type="NCBI Taxonomy" id="3234027"/>
    <lineage>
        <taxon>Bacteria</taxon>
        <taxon>Bacillati</taxon>
        <taxon>Actinomycetota</taxon>
        <taxon>Actinomycetes</taxon>
        <taxon>Kineosporiales</taxon>
        <taxon>Kineosporiaceae</taxon>
        <taxon>Kineococcus</taxon>
    </lineage>
</organism>
<dbReference type="RefSeq" id="WP_370441688.1">
    <property type="nucleotide sequence ID" value="NZ_JBGFTU010000012.1"/>
</dbReference>
<accession>A0ABV4H1L6</accession>
<sequence length="288" mass="32282">MAEAPGHRLGQIIGEALELALEPVLSDFAKANDLYLDKYGKRSTREGPKVTWYDDKNNKHDLDFVLERGGSDTKVGVPVAFIESAWRRYTKHSKNKAQEIQGAVEPLIRKHSSVKPFGGAIVGGMWSKPSLTQLTSLGFGVCHIEYSEIVHAFRQVGMEVATSEATHDSELQKEVDKYDALSASQKFKLGEELRKCAPEEFKKFRMALERAIIRKLDRVLLIAMHGVSGNYASIAEAVNAIRTYEPPAAVPEVTRWEVSMRFTNEDRIDASFQDKELAIDFMESFASK</sequence>
<dbReference type="GO" id="GO:0008168">
    <property type="term" value="F:methyltransferase activity"/>
    <property type="evidence" value="ECO:0007669"/>
    <property type="project" value="UniProtKB-KW"/>
</dbReference>
<keyword evidence="1" id="KW-0489">Methyltransferase</keyword>
<dbReference type="Proteomes" id="UP001565927">
    <property type="component" value="Unassembled WGS sequence"/>
</dbReference>
<name>A0ABV4H1L6_9ACTN</name>
<evidence type="ECO:0000313" key="2">
    <source>
        <dbReference type="Proteomes" id="UP001565927"/>
    </source>
</evidence>
<dbReference type="GO" id="GO:0032259">
    <property type="term" value="P:methylation"/>
    <property type="evidence" value="ECO:0007669"/>
    <property type="project" value="UniProtKB-KW"/>
</dbReference>
<dbReference type="EMBL" id="JBGFTU010000012">
    <property type="protein sequence ID" value="MEZ0165462.1"/>
    <property type="molecule type" value="Genomic_DNA"/>
</dbReference>
<proteinExistence type="predicted"/>
<evidence type="ECO:0000313" key="1">
    <source>
        <dbReference type="EMBL" id="MEZ0165462.1"/>
    </source>
</evidence>
<keyword evidence="2" id="KW-1185">Reference proteome</keyword>
<keyword evidence="1" id="KW-0808">Transferase</keyword>
<protein>
    <submittedName>
        <fullName evidence="1">DNA methylase</fullName>
    </submittedName>
</protein>
<reference evidence="1 2" key="1">
    <citation type="submission" date="2024-07" db="EMBL/GenBank/DDBJ databases">
        <authorList>
            <person name="Thanompreechachai J."/>
            <person name="Duangmal K."/>
        </authorList>
    </citation>
    <scope>NUCLEOTIDE SEQUENCE [LARGE SCALE GENOMIC DNA]</scope>
    <source>
        <strain evidence="1 2">LSe6-4</strain>
    </source>
</reference>
<gene>
    <name evidence="1" type="ORF">AB2L27_11900</name>
</gene>
<comment type="caution">
    <text evidence="1">The sequence shown here is derived from an EMBL/GenBank/DDBJ whole genome shotgun (WGS) entry which is preliminary data.</text>
</comment>